<reference evidence="3 4" key="1">
    <citation type="submission" date="2016-10" db="EMBL/GenBank/DDBJ databases">
        <authorList>
            <person name="de Groot N.N."/>
        </authorList>
    </citation>
    <scope>NUCLEOTIDE SEQUENCE [LARGE SCALE GENOMIC DNA]</scope>
    <source>
        <strain evidence="3 4">47C3B</strain>
    </source>
</reference>
<dbReference type="RefSeq" id="WP_091149816.1">
    <property type="nucleotide sequence ID" value="NZ_FNAI01000005.1"/>
</dbReference>
<dbReference type="Pfam" id="PF09603">
    <property type="entry name" value="Fib_succ_major"/>
    <property type="match status" value="1"/>
</dbReference>
<dbReference type="NCBIfam" id="TIGR02145">
    <property type="entry name" value="Fib_succ_major"/>
    <property type="match status" value="1"/>
</dbReference>
<dbReference type="STRING" id="1391627.SAMN05216464_105245"/>
<dbReference type="SUPFAM" id="SSF49373">
    <property type="entry name" value="Invasin/intimin cell-adhesion fragments"/>
    <property type="match status" value="4"/>
</dbReference>
<gene>
    <name evidence="3" type="ORF">SAMN05216464_105245</name>
</gene>
<name>A0A1G7C132_9SPHI</name>
<dbReference type="EMBL" id="FNAI01000005">
    <property type="protein sequence ID" value="SDE32997.1"/>
    <property type="molecule type" value="Genomic_DNA"/>
</dbReference>
<keyword evidence="1" id="KW-0732">Signal</keyword>
<accession>A0A1G7C132</accession>
<dbReference type="Gene3D" id="2.60.40.1080">
    <property type="match status" value="1"/>
</dbReference>
<sequence length="567" mass="59942">MKFSCNALLFSLMIMLFGCAKKDKVAPPDPVSPNLSAFTIPAKIYGDVPFDIIAPKSNSTGAFSYTSSNLKVATISGKTITVKGSGSSVITAIQAAAGNFTADSMKYTLNVGLTAPTLSGFTIPNKSVNDAPFTLTNPKSNSPGVFTFKSNDTTRATVTGNKVTIKSAGSCTIVAIQAASGSYRADTIQATFNIAGLIMPTLTNFVVPTKKISDPVFTLTAPKSNSVGAFTYKSTNFTVATVSGNQVTIKGIGKTDIIATQVATGAYSGASISVIFTVVDLPTPTLSGFTIPAKKPTDAPFTLVAPKSNSTGAFTYSSSNTAVATITGNKVTIKGTGQTQIIATQARTITYASESIAATLTVSGTLPPGSVMDVDGNVYTTVTIGTQTWMVENLRVTHFNEGSSISNFTSDKDWQTLTPGTSAYCDYNNDANTALVYGKLYNWYAVTSLRGLAPKGFHIPTDAEWTTLYNYLGGVRESGGKLQEVGTAHWETQVTATNSTKFTALPSGARNNEESASFSGLRNDANWWSTTASSSTNAWYYNIYIKGYFERHDVQKTAGFAVRCIKD</sequence>
<feature type="signal peptide" evidence="1">
    <location>
        <begin position="1"/>
        <end position="20"/>
    </location>
</feature>
<feature type="chain" id="PRO_5011672293" evidence="1">
    <location>
        <begin position="21"/>
        <end position="567"/>
    </location>
</feature>
<dbReference type="OrthoDB" id="9805760at2"/>
<evidence type="ECO:0000313" key="3">
    <source>
        <dbReference type="EMBL" id="SDE32997.1"/>
    </source>
</evidence>
<dbReference type="AlphaFoldDB" id="A0A1G7C132"/>
<organism evidence="3 4">
    <name type="scientific">Mucilaginibacter pineti</name>
    <dbReference type="NCBI Taxonomy" id="1391627"/>
    <lineage>
        <taxon>Bacteria</taxon>
        <taxon>Pseudomonadati</taxon>
        <taxon>Bacteroidota</taxon>
        <taxon>Sphingobacteriia</taxon>
        <taxon>Sphingobacteriales</taxon>
        <taxon>Sphingobacteriaceae</taxon>
        <taxon>Mucilaginibacter</taxon>
    </lineage>
</organism>
<proteinExistence type="predicted"/>
<protein>
    <submittedName>
        <fullName evidence="3">Major paralogous domain-containing protein</fullName>
    </submittedName>
</protein>
<evidence type="ECO:0000259" key="2">
    <source>
        <dbReference type="Pfam" id="PF09603"/>
    </source>
</evidence>
<dbReference type="InterPro" id="IPR011871">
    <property type="entry name" value="Fib_succ_major"/>
</dbReference>
<dbReference type="Proteomes" id="UP000199072">
    <property type="component" value="Unassembled WGS sequence"/>
</dbReference>
<evidence type="ECO:0000313" key="4">
    <source>
        <dbReference type="Proteomes" id="UP000199072"/>
    </source>
</evidence>
<dbReference type="InterPro" id="IPR008964">
    <property type="entry name" value="Invasin/intimin_cell_adhesion"/>
</dbReference>
<dbReference type="PROSITE" id="PS51257">
    <property type="entry name" value="PROKAR_LIPOPROTEIN"/>
    <property type="match status" value="1"/>
</dbReference>
<feature type="domain" description="Fibrobacter succinogenes major paralogous" evidence="2">
    <location>
        <begin position="382"/>
        <end position="566"/>
    </location>
</feature>
<evidence type="ECO:0000256" key="1">
    <source>
        <dbReference type="SAM" id="SignalP"/>
    </source>
</evidence>
<keyword evidence="4" id="KW-1185">Reference proteome</keyword>